<dbReference type="GO" id="GO:0005829">
    <property type="term" value="C:cytosol"/>
    <property type="evidence" value="ECO:0007669"/>
    <property type="project" value="TreeGrafter"/>
</dbReference>
<dbReference type="Pfam" id="PF00667">
    <property type="entry name" value="FAD_binding_1"/>
    <property type="match status" value="1"/>
</dbReference>
<keyword evidence="5 9" id="KW-0288">FMN</keyword>
<evidence type="ECO:0000256" key="4">
    <source>
        <dbReference type="ARBA" id="ARBA00022630"/>
    </source>
</evidence>
<dbReference type="GO" id="GO:0050660">
    <property type="term" value="F:flavin adenine dinucleotide binding"/>
    <property type="evidence" value="ECO:0007669"/>
    <property type="project" value="UniProtKB-UniRule"/>
</dbReference>
<dbReference type="InterPro" id="IPR039261">
    <property type="entry name" value="FNR_nucleotide-bd"/>
</dbReference>
<evidence type="ECO:0000256" key="2">
    <source>
        <dbReference type="ARBA" id="ARBA00001974"/>
    </source>
</evidence>
<feature type="binding site" evidence="9">
    <location>
        <begin position="17"/>
        <end position="22"/>
    </location>
    <ligand>
        <name>FMN</name>
        <dbReference type="ChEBI" id="CHEBI:58210"/>
    </ligand>
</feature>
<comment type="similarity">
    <text evidence="9">In the C-terminal section; belongs to the flavoprotein pyridine nucleotide cytochrome reductase family.</text>
</comment>
<evidence type="ECO:0000313" key="13">
    <source>
        <dbReference type="Proteomes" id="UP000182259"/>
    </source>
</evidence>
<dbReference type="GO" id="GO:0160246">
    <property type="term" value="F:NADPH-iron-sulfur [2Fe-2S] protein oxidoreductase activity"/>
    <property type="evidence" value="ECO:0007669"/>
    <property type="project" value="InterPro"/>
</dbReference>
<feature type="binding site" evidence="9">
    <location>
        <begin position="417"/>
        <end position="420"/>
    </location>
    <ligand>
        <name>FAD</name>
        <dbReference type="ChEBI" id="CHEBI:57692"/>
    </ligand>
</feature>
<keyword evidence="9" id="KW-0496">Mitochondrion</keyword>
<dbReference type="InterPro" id="IPR023173">
    <property type="entry name" value="NADPH_Cyt_P450_Rdtase_alpha"/>
</dbReference>
<keyword evidence="8 9" id="KW-0560">Oxidoreductase</keyword>
<dbReference type="InterPro" id="IPR017938">
    <property type="entry name" value="Riboflavin_synthase-like_b-brl"/>
</dbReference>
<dbReference type="Gene3D" id="3.40.50.80">
    <property type="entry name" value="Nucleotide-binding domain of ferredoxin-NADP reductase (FNR) module"/>
    <property type="match status" value="1"/>
</dbReference>
<dbReference type="EMBL" id="LT635766">
    <property type="protein sequence ID" value="SGZ53620.1"/>
    <property type="molecule type" value="Genomic_DNA"/>
</dbReference>
<comment type="caution">
    <text evidence="9">Lacks conserved residue(s) required for the propagation of feature annotation.</text>
</comment>
<dbReference type="PRINTS" id="PR00369">
    <property type="entry name" value="FLAVODOXIN"/>
</dbReference>
<evidence type="ECO:0000256" key="1">
    <source>
        <dbReference type="ARBA" id="ARBA00001917"/>
    </source>
</evidence>
<feature type="binding site" evidence="9">
    <location>
        <position position="138"/>
    </location>
    <ligand>
        <name>FMN</name>
        <dbReference type="ChEBI" id="CHEBI:58210"/>
    </ligand>
</feature>
<dbReference type="GO" id="GO:0005739">
    <property type="term" value="C:mitochondrion"/>
    <property type="evidence" value="ECO:0007669"/>
    <property type="project" value="UniProtKB-SubCell"/>
</dbReference>
<dbReference type="InterPro" id="IPR008254">
    <property type="entry name" value="Flavodoxin/NO_synth"/>
</dbReference>
<comment type="cofactor">
    <cofactor evidence="2 9">
        <name>FAD</name>
        <dbReference type="ChEBI" id="CHEBI:57692"/>
    </cofactor>
</comment>
<dbReference type="SUPFAM" id="SSF63380">
    <property type="entry name" value="Riboflavin synthase domain-like"/>
    <property type="match status" value="1"/>
</dbReference>
<dbReference type="SUPFAM" id="SSF52343">
    <property type="entry name" value="Ferredoxin reductase-like, C-terminal NADP-linked domain"/>
    <property type="match status" value="1"/>
</dbReference>
<dbReference type="Gene3D" id="1.20.990.10">
    <property type="entry name" value="NADPH-cytochrome p450 Reductase, Chain A, domain 3"/>
    <property type="match status" value="1"/>
</dbReference>
<dbReference type="Pfam" id="PF00258">
    <property type="entry name" value="Flavodoxin_1"/>
    <property type="match status" value="1"/>
</dbReference>
<name>A0A1L0DAT4_9ASCO</name>
<feature type="binding site" evidence="9">
    <location>
        <begin position="65"/>
        <end position="68"/>
    </location>
    <ligand>
        <name>FMN</name>
        <dbReference type="ChEBI" id="CHEBI:58210"/>
    </ligand>
</feature>
<evidence type="ECO:0000313" key="12">
    <source>
        <dbReference type="EMBL" id="SGZ53620.1"/>
    </source>
</evidence>
<dbReference type="AlphaFoldDB" id="A0A1L0DAT4"/>
<keyword evidence="4 9" id="KW-0285">Flavoprotein</keyword>
<sequence>MAVSDSPVTSVTILYGSETGNAQDYAHYLARKLRYNSLKPTVASLDSYPLKKLITDTKYLIVICSTTGQGELPRNLKGFMKFLLKKKLPGDLLNHIHMTSFGLGDSSYPKFNYAIKKIHTRLLQLGCTELSPRCESDEMAAEGIDGYYAEWEATLIDALKKKFTNIFSIDENVLLPPEYTVEVDKGAADIVAPQNLHLTRQSPALLAGTVTSNARVTAPDHFQDIRLLTIETDTEVLDYAPGDTLALYPCNDERSVQLLLELQPHLLEIADKPLTVPGKIDVDGGFVELRLLTLRTLIANHLDIMSIPRRSFFSLLFHFVDDSTEDGSREKEKLKEFGNLEDSEELYNYANRPRRLILETIMEFEKNLHIPIEYVLDLFPLIKVRLFLIASKPSPTSVLLLVGIVEYKTMLRRIRRGLCTKWIKQLAEGDKLLFSVHKSNIKFLLPQVPAPPILMIAPGTGLAPMKSLIESSAGTQDLYLFYGCRYREKDYLFADLWTQYEQKGQLKIFPAISRDAGSKYKYVQDKLHAEKELVADLLVNQNAIVFVCGSSGKMPREVRITLVEAIKELVPDADQFLLNMENQGKYIQETW</sequence>
<dbReference type="PRINTS" id="PR00371">
    <property type="entry name" value="FPNCR"/>
</dbReference>
<dbReference type="SUPFAM" id="SSF52218">
    <property type="entry name" value="Flavoproteins"/>
    <property type="match status" value="1"/>
</dbReference>
<feature type="binding site" evidence="9">
    <location>
        <begin position="520"/>
        <end position="524"/>
    </location>
    <ligand>
        <name>NADP(+)</name>
        <dbReference type="ChEBI" id="CHEBI:58349"/>
    </ligand>
</feature>
<keyword evidence="3 9" id="KW-0963">Cytoplasm</keyword>
<feature type="domain" description="Flavodoxin-like" evidence="10">
    <location>
        <begin position="11"/>
        <end position="156"/>
    </location>
</feature>
<dbReference type="Pfam" id="PF00175">
    <property type="entry name" value="NAD_binding_1"/>
    <property type="match status" value="1"/>
</dbReference>
<evidence type="ECO:0000256" key="6">
    <source>
        <dbReference type="ARBA" id="ARBA00022827"/>
    </source>
</evidence>
<dbReference type="InterPro" id="IPR028879">
    <property type="entry name" value="NDOR1"/>
</dbReference>
<feature type="binding site" evidence="9">
    <location>
        <position position="591"/>
    </location>
    <ligand>
        <name>FAD</name>
        <dbReference type="ChEBI" id="CHEBI:57692"/>
    </ligand>
</feature>
<reference evidence="12 13" key="1">
    <citation type="submission" date="2016-10" db="EMBL/GenBank/DDBJ databases">
        <authorList>
            <person name="de Groot N.N."/>
        </authorList>
    </citation>
    <scope>NUCLEOTIDE SEQUENCE [LARGE SCALE GENOMIC DNA]</scope>
    <source>
        <strain evidence="12 13">PYCC 4715</strain>
    </source>
</reference>
<comment type="similarity">
    <text evidence="9">In the N-terminal section; belongs to the flavodoxin family.</text>
</comment>
<evidence type="ECO:0000259" key="11">
    <source>
        <dbReference type="PROSITE" id="PS51384"/>
    </source>
</evidence>
<dbReference type="Gene3D" id="3.40.50.360">
    <property type="match status" value="1"/>
</dbReference>
<dbReference type="InterPro" id="IPR001433">
    <property type="entry name" value="OxRdtase_FAD/NAD-bd"/>
</dbReference>
<dbReference type="InterPro" id="IPR017927">
    <property type="entry name" value="FAD-bd_FR_type"/>
</dbReference>
<comment type="function">
    <text evidence="9">NADPH-dependent reductase which is a central component of the cytosolic iron-sulfur (Fe-S) protein assembly (CIA) machinery. Transfers electrons from NADPH via its FAD and FMN prosthetic groups to the [2Fe-2S] cluster of DRE2, another key component of the CIA machinery. In turn, this reduced cluster provides electrons for assembly of cytosolic iron-sulfur cluster proteins. Positively controls H(2)O(2)-induced cell death.</text>
</comment>
<gene>
    <name evidence="9" type="primary">TAH18</name>
    <name evidence="12" type="ORF">SAMEA4029009_CIC11G00000005634</name>
</gene>
<dbReference type="EC" id="1.18.1.-" evidence="9"/>
<dbReference type="HAMAP" id="MF_03178">
    <property type="entry name" value="NDOR1"/>
    <property type="match status" value="1"/>
</dbReference>
<dbReference type="PANTHER" id="PTHR19384:SF10">
    <property type="entry name" value="NADPH-DEPENDENT DIFLAVIN OXIDOREDUCTASE 1"/>
    <property type="match status" value="1"/>
</dbReference>
<dbReference type="InterPro" id="IPR001709">
    <property type="entry name" value="Flavoprot_Pyr_Nucl_cyt_Rdtase"/>
</dbReference>
<comment type="cofactor">
    <cofactor evidence="1 9">
        <name>FMN</name>
        <dbReference type="ChEBI" id="CHEBI:58210"/>
    </cofactor>
</comment>
<feature type="binding site" evidence="9">
    <location>
        <position position="460"/>
    </location>
    <ligand>
        <name>NADP(+)</name>
        <dbReference type="ChEBI" id="CHEBI:58349"/>
    </ligand>
</feature>
<organism evidence="12 13">
    <name type="scientific">Sungouiella intermedia</name>
    <dbReference type="NCBI Taxonomy" id="45354"/>
    <lineage>
        <taxon>Eukaryota</taxon>
        <taxon>Fungi</taxon>
        <taxon>Dikarya</taxon>
        <taxon>Ascomycota</taxon>
        <taxon>Saccharomycotina</taxon>
        <taxon>Pichiomycetes</taxon>
        <taxon>Metschnikowiaceae</taxon>
        <taxon>Sungouiella</taxon>
    </lineage>
</organism>
<dbReference type="InterPro" id="IPR029039">
    <property type="entry name" value="Flavoprotein-like_sf"/>
</dbReference>
<feature type="binding site" evidence="9">
    <location>
        <begin position="103"/>
        <end position="112"/>
    </location>
    <ligand>
        <name>FMN</name>
        <dbReference type="ChEBI" id="CHEBI:58210"/>
    </ligand>
</feature>
<keyword evidence="6 9" id="KW-0274">FAD</keyword>
<dbReference type="PANTHER" id="PTHR19384">
    <property type="entry name" value="NITRIC OXIDE SYNTHASE-RELATED"/>
    <property type="match status" value="1"/>
</dbReference>
<dbReference type="InterPro" id="IPR001094">
    <property type="entry name" value="Flavdoxin-like"/>
</dbReference>
<dbReference type="GO" id="GO:0016226">
    <property type="term" value="P:iron-sulfur cluster assembly"/>
    <property type="evidence" value="ECO:0007669"/>
    <property type="project" value="UniProtKB-UniRule"/>
</dbReference>
<comment type="catalytic activity">
    <reaction evidence="9">
        <text>2 oxidized [2Fe-2S]-[protein] + NADPH = 2 reduced [2Fe-2S]-[protein] + NADP(+) + H(+)</text>
        <dbReference type="Rhea" id="RHEA:67716"/>
        <dbReference type="Rhea" id="RHEA-COMP:17327"/>
        <dbReference type="Rhea" id="RHEA-COMP:17328"/>
        <dbReference type="ChEBI" id="CHEBI:15378"/>
        <dbReference type="ChEBI" id="CHEBI:33737"/>
        <dbReference type="ChEBI" id="CHEBI:33738"/>
        <dbReference type="ChEBI" id="CHEBI:57783"/>
        <dbReference type="ChEBI" id="CHEBI:58349"/>
    </reaction>
</comment>
<comment type="subcellular location">
    <subcellularLocation>
        <location evidence="9">Cytoplasm</location>
    </subcellularLocation>
    <subcellularLocation>
        <location evidence="9">Mitochondrion</location>
    </subcellularLocation>
    <text evidence="9">Relocalizes to mitochondria after H(2)O(2) exposure.</text>
</comment>
<evidence type="ECO:0000256" key="8">
    <source>
        <dbReference type="ARBA" id="ARBA00023002"/>
    </source>
</evidence>
<feature type="domain" description="FAD-binding FR-type" evidence="11">
    <location>
        <begin position="203"/>
        <end position="446"/>
    </location>
</feature>
<comment type="similarity">
    <text evidence="9">Belongs to the NADPH-dependent diflavin oxidoreductase NDOR1 family.</text>
</comment>
<evidence type="ECO:0000256" key="5">
    <source>
        <dbReference type="ARBA" id="ARBA00022643"/>
    </source>
</evidence>
<protein>
    <recommendedName>
        <fullName evidence="9">NADPH-dependent diflavin oxidoreductase 1</fullName>
        <ecNumber evidence="9">1.18.1.-</ecNumber>
    </recommendedName>
    <alternativeName>
        <fullName evidence="9">NADPH-dependent FMN and FAD-containing oxidoreductase</fullName>
    </alternativeName>
</protein>
<dbReference type="GO" id="GO:0050661">
    <property type="term" value="F:NADP binding"/>
    <property type="evidence" value="ECO:0007669"/>
    <property type="project" value="UniProtKB-UniRule"/>
</dbReference>
<accession>A0A1L0DAT4</accession>
<evidence type="ECO:0000256" key="3">
    <source>
        <dbReference type="ARBA" id="ARBA00022490"/>
    </source>
</evidence>
<dbReference type="Gene3D" id="2.40.30.10">
    <property type="entry name" value="Translation factors"/>
    <property type="match status" value="1"/>
</dbReference>
<dbReference type="PROSITE" id="PS51384">
    <property type="entry name" value="FAD_FR"/>
    <property type="match status" value="1"/>
</dbReference>
<dbReference type="InterPro" id="IPR003097">
    <property type="entry name" value="CysJ-like_FAD-binding"/>
</dbReference>
<dbReference type="PROSITE" id="PS50902">
    <property type="entry name" value="FLAVODOXIN_LIKE"/>
    <property type="match status" value="1"/>
</dbReference>
<dbReference type="Proteomes" id="UP000182259">
    <property type="component" value="Chromosome III"/>
</dbReference>
<feature type="binding site" evidence="9">
    <location>
        <position position="354"/>
    </location>
    <ligand>
        <name>FAD</name>
        <dbReference type="ChEBI" id="CHEBI:57692"/>
    </ligand>
</feature>
<dbReference type="GO" id="GO:0016651">
    <property type="term" value="F:oxidoreductase activity, acting on NAD(P)H"/>
    <property type="evidence" value="ECO:0007669"/>
    <property type="project" value="UniProtKB-UniRule"/>
</dbReference>
<feature type="binding site" evidence="9">
    <location>
        <begin position="513"/>
        <end position="514"/>
    </location>
    <ligand>
        <name>NADP(+)</name>
        <dbReference type="ChEBI" id="CHEBI:58349"/>
    </ligand>
</feature>
<evidence type="ECO:0000256" key="9">
    <source>
        <dbReference type="HAMAP-Rule" id="MF_03178"/>
    </source>
</evidence>
<keyword evidence="7 9" id="KW-0521">NADP</keyword>
<proteinExistence type="inferred from homology"/>
<evidence type="ECO:0000259" key="10">
    <source>
        <dbReference type="PROSITE" id="PS50902"/>
    </source>
</evidence>
<dbReference type="GO" id="GO:0010181">
    <property type="term" value="F:FMN binding"/>
    <property type="evidence" value="ECO:0007669"/>
    <property type="project" value="UniProtKB-UniRule"/>
</dbReference>
<comment type="subunit">
    <text evidence="9">Interacts with DRE2; as part of the cytosolic iron-sulfur (Fe-S) protein assembly (CIA) machinery.</text>
</comment>
<evidence type="ECO:0000256" key="7">
    <source>
        <dbReference type="ARBA" id="ARBA00022857"/>
    </source>
</evidence>